<dbReference type="InterPro" id="IPR024529">
    <property type="entry name" value="ECF_trnsprt_substrate-spec"/>
</dbReference>
<dbReference type="PANTHER" id="PTHR38438">
    <property type="entry name" value="RIBOFLAVIN TRANSPORTER RIBU"/>
    <property type="match status" value="1"/>
</dbReference>
<reference evidence="10 11" key="2">
    <citation type="journal article" date="2011" name="J. Bacteriol.">
        <title>Complete genome sequence of the anaerobic, halophilic alkalithermophile Natranaerobius thermophilus JW/NM-WN-LF.</title>
        <authorList>
            <person name="Zhao B."/>
            <person name="Mesbah N.M."/>
            <person name="Dalin E."/>
            <person name="Goodwin L."/>
            <person name="Nolan M."/>
            <person name="Pitluck S."/>
            <person name="Chertkov O."/>
            <person name="Brettin T.S."/>
            <person name="Han J."/>
            <person name="Larimer F.W."/>
            <person name="Land M.L."/>
            <person name="Hauser L."/>
            <person name="Kyrpides N."/>
            <person name="Wiegel J."/>
        </authorList>
    </citation>
    <scope>NUCLEOTIDE SEQUENCE [LARGE SCALE GENOMIC DNA]</scope>
    <source>
        <strain evidence="11">ATCC BAA-1301 / DSM 18059 / JW/NM-WN-LF</strain>
    </source>
</reference>
<proteinExistence type="inferred from homology"/>
<reference evidence="10 11" key="1">
    <citation type="submission" date="2008-04" db="EMBL/GenBank/DDBJ databases">
        <title>Complete sequence of chromosome of Natranaerobius thermophilus JW/NM-WN-LF.</title>
        <authorList>
            <consortium name="US DOE Joint Genome Institute"/>
            <person name="Copeland A."/>
            <person name="Lucas S."/>
            <person name="Lapidus A."/>
            <person name="Glavina del Rio T."/>
            <person name="Dalin E."/>
            <person name="Tice H."/>
            <person name="Bruce D."/>
            <person name="Goodwin L."/>
            <person name="Pitluck S."/>
            <person name="Chertkov O."/>
            <person name="Brettin T."/>
            <person name="Detter J.C."/>
            <person name="Han C."/>
            <person name="Kuske C.R."/>
            <person name="Schmutz J."/>
            <person name="Larimer F."/>
            <person name="Land M."/>
            <person name="Hauser L."/>
            <person name="Kyrpides N."/>
            <person name="Lykidis A."/>
            <person name="Mesbah N.M."/>
            <person name="Wiegel J."/>
        </authorList>
    </citation>
    <scope>NUCLEOTIDE SEQUENCE [LARGE SCALE GENOMIC DNA]</scope>
    <source>
        <strain evidence="11">ATCC BAA-1301 / DSM 18059 / JW/NM-WN-LF</strain>
    </source>
</reference>
<evidence type="ECO:0000256" key="3">
    <source>
        <dbReference type="ARBA" id="ARBA00022448"/>
    </source>
</evidence>
<name>B2A2Y2_NATTJ</name>
<evidence type="ECO:0000256" key="9">
    <source>
        <dbReference type="SAM" id="Phobius"/>
    </source>
</evidence>
<evidence type="ECO:0000313" key="11">
    <source>
        <dbReference type="Proteomes" id="UP000001683"/>
    </source>
</evidence>
<dbReference type="GO" id="GO:0032217">
    <property type="term" value="F:riboflavin transmembrane transporter activity"/>
    <property type="evidence" value="ECO:0007669"/>
    <property type="project" value="UniProtKB-UniRule"/>
</dbReference>
<feature type="transmembrane region" description="Helical" evidence="9">
    <location>
        <begin position="70"/>
        <end position="90"/>
    </location>
</feature>
<keyword evidence="3 8" id="KW-0813">Transport</keyword>
<keyword evidence="6 9" id="KW-1133">Transmembrane helix</keyword>
<dbReference type="GO" id="GO:0005886">
    <property type="term" value="C:plasma membrane"/>
    <property type="evidence" value="ECO:0007669"/>
    <property type="project" value="UniProtKB-SubCell"/>
</dbReference>
<dbReference type="FunCoup" id="B2A2Y2">
    <property type="interactions" value="10"/>
</dbReference>
<evidence type="ECO:0000256" key="4">
    <source>
        <dbReference type="ARBA" id="ARBA00022475"/>
    </source>
</evidence>
<evidence type="ECO:0000256" key="2">
    <source>
        <dbReference type="ARBA" id="ARBA00005540"/>
    </source>
</evidence>
<dbReference type="HOGENOM" id="CLU_086673_1_0_9"/>
<keyword evidence="5 9" id="KW-0812">Transmembrane</keyword>
<evidence type="ECO:0000256" key="5">
    <source>
        <dbReference type="ARBA" id="ARBA00022692"/>
    </source>
</evidence>
<dbReference type="STRING" id="457570.Nther_2801"/>
<dbReference type="eggNOG" id="COG3601">
    <property type="taxonomic scope" value="Bacteria"/>
</dbReference>
<sequence length="221" mass="24681">MSLSINLCYLIIDIDIRVIVLENLASNDKIISTKALVTTALFGVISYLIMFIEINLPFMPYFLKLDLSDIPALLAGFSHGPLMGVAVVFLKNFFHVFSTATMGIGELTNFLVSGSYVVVASYLFYKRKFSLNSSLFVGMAIMTISAVVINLMVVIPLYETVLDLPLSKIIEMVGEINPLVNGLASYIAFVLIPFNLIKGIVLFFAMMMVFPKIQSYKYLWR</sequence>
<feature type="transmembrane region" description="Helical" evidence="9">
    <location>
        <begin position="35"/>
        <end position="58"/>
    </location>
</feature>
<dbReference type="Proteomes" id="UP000001683">
    <property type="component" value="Chromosome"/>
</dbReference>
<feature type="transmembrane region" description="Helical" evidence="9">
    <location>
        <begin position="136"/>
        <end position="158"/>
    </location>
</feature>
<evidence type="ECO:0000256" key="8">
    <source>
        <dbReference type="PIRNR" id="PIRNR037778"/>
    </source>
</evidence>
<evidence type="ECO:0000256" key="1">
    <source>
        <dbReference type="ARBA" id="ARBA00004651"/>
    </source>
</evidence>
<evidence type="ECO:0000256" key="6">
    <source>
        <dbReference type="ARBA" id="ARBA00022989"/>
    </source>
</evidence>
<evidence type="ECO:0000256" key="7">
    <source>
        <dbReference type="ARBA" id="ARBA00023136"/>
    </source>
</evidence>
<dbReference type="Gene3D" id="1.10.1760.20">
    <property type="match status" value="1"/>
</dbReference>
<dbReference type="EMBL" id="CP001034">
    <property type="protein sequence ID" value="ACB86349.1"/>
    <property type="molecule type" value="Genomic_DNA"/>
</dbReference>
<gene>
    <name evidence="10" type="ordered locus">Nther_2801</name>
</gene>
<accession>B2A2Y2</accession>
<protein>
    <recommendedName>
        <fullName evidence="8">Riboflavin transporter</fullName>
    </recommendedName>
</protein>
<keyword evidence="7 8" id="KW-0472">Membrane</keyword>
<dbReference type="InParanoid" id="B2A2Y2"/>
<evidence type="ECO:0000313" key="10">
    <source>
        <dbReference type="EMBL" id="ACB86349.1"/>
    </source>
</evidence>
<comment type="subcellular location">
    <subcellularLocation>
        <location evidence="1">Cell membrane</location>
        <topology evidence="1">Multi-pass membrane protein</topology>
    </subcellularLocation>
</comment>
<dbReference type="InterPro" id="IPR025720">
    <property type="entry name" value="RibU"/>
</dbReference>
<dbReference type="PIRSF" id="PIRSF037778">
    <property type="entry name" value="UCP037778_transp_RibU"/>
    <property type="match status" value="1"/>
</dbReference>
<dbReference type="PANTHER" id="PTHR38438:SF1">
    <property type="entry name" value="RIBOFLAVIN TRANSPORTER RIBU"/>
    <property type="match status" value="1"/>
</dbReference>
<feature type="transmembrane region" description="Helical" evidence="9">
    <location>
        <begin position="102"/>
        <end position="124"/>
    </location>
</feature>
<dbReference type="KEGG" id="nth:Nther_2801"/>
<organism evidence="10 11">
    <name type="scientific">Natranaerobius thermophilus (strain ATCC BAA-1301 / DSM 18059 / JW/NM-WN-LF)</name>
    <dbReference type="NCBI Taxonomy" id="457570"/>
    <lineage>
        <taxon>Bacteria</taxon>
        <taxon>Bacillati</taxon>
        <taxon>Bacillota</taxon>
        <taxon>Clostridia</taxon>
        <taxon>Natranaerobiales</taxon>
        <taxon>Natranaerobiaceae</taxon>
        <taxon>Natranaerobius</taxon>
    </lineage>
</organism>
<comment type="function">
    <text evidence="8">Probably a riboflavin-binding protein that interacts with the energy-coupling factor (ECF) ABC-transporter complex.</text>
</comment>
<comment type="similarity">
    <text evidence="2 8">Belongs to the prokaryotic riboflavin transporter (P-RFT) (TC 2.A.87) family.</text>
</comment>
<keyword evidence="11" id="KW-1185">Reference proteome</keyword>
<feature type="transmembrane region" description="Helical" evidence="9">
    <location>
        <begin position="186"/>
        <end position="210"/>
    </location>
</feature>
<keyword evidence="4 8" id="KW-1003">Cell membrane</keyword>
<dbReference type="Pfam" id="PF12822">
    <property type="entry name" value="ECF_trnsprt"/>
    <property type="match status" value="1"/>
</dbReference>
<dbReference type="AlphaFoldDB" id="B2A2Y2"/>